<gene>
    <name evidence="3" type="ORF">FCH28_00330</name>
</gene>
<feature type="compositionally biased region" description="Polar residues" evidence="1">
    <location>
        <begin position="72"/>
        <end position="83"/>
    </location>
</feature>
<accession>A0A4U0NWY8</accession>
<comment type="caution">
    <text evidence="3">The sequence shown here is derived from an EMBL/GenBank/DDBJ whole genome shotgun (WGS) entry which is preliminary data.</text>
</comment>
<evidence type="ECO:0000256" key="1">
    <source>
        <dbReference type="SAM" id="MobiDB-lite"/>
    </source>
</evidence>
<keyword evidence="4" id="KW-1185">Reference proteome</keyword>
<dbReference type="OrthoDB" id="4325863at2"/>
<evidence type="ECO:0000256" key="2">
    <source>
        <dbReference type="SAM" id="SignalP"/>
    </source>
</evidence>
<reference evidence="3 4" key="1">
    <citation type="submission" date="2019-04" db="EMBL/GenBank/DDBJ databases">
        <title>Streptomyces piniterrae sp. nov., a heliquinomycin-producing actinomycete isolated from rhizosphere soil of Pinus yunnanensis.</title>
        <authorList>
            <person name="Zhuang X."/>
            <person name="Zhao J."/>
        </authorList>
    </citation>
    <scope>NUCLEOTIDE SEQUENCE [LARGE SCALE GENOMIC DNA]</scope>
    <source>
        <strain evidence="4">jys28</strain>
    </source>
</reference>
<evidence type="ECO:0000313" key="3">
    <source>
        <dbReference type="EMBL" id="TJZ58672.1"/>
    </source>
</evidence>
<name>A0A4U0NWY8_9ACTN</name>
<feature type="chain" id="PRO_5038996169" evidence="2">
    <location>
        <begin position="24"/>
        <end position="95"/>
    </location>
</feature>
<dbReference type="RefSeq" id="WP_136737625.1">
    <property type="nucleotide sequence ID" value="NZ_SUMB01000001.1"/>
</dbReference>
<dbReference type="AlphaFoldDB" id="A0A4U0NWY8"/>
<feature type="signal peptide" evidence="2">
    <location>
        <begin position="1"/>
        <end position="23"/>
    </location>
</feature>
<dbReference type="EMBL" id="SUMB01000001">
    <property type="protein sequence ID" value="TJZ58672.1"/>
    <property type="molecule type" value="Genomic_DNA"/>
</dbReference>
<keyword evidence="2" id="KW-0732">Signal</keyword>
<dbReference type="Proteomes" id="UP000308697">
    <property type="component" value="Unassembled WGS sequence"/>
</dbReference>
<proteinExistence type="predicted"/>
<feature type="region of interest" description="Disordered" evidence="1">
    <location>
        <begin position="28"/>
        <end position="83"/>
    </location>
</feature>
<organism evidence="3 4">
    <name type="scientific">Streptomyces piniterrae</name>
    <dbReference type="NCBI Taxonomy" id="2571125"/>
    <lineage>
        <taxon>Bacteria</taxon>
        <taxon>Bacillati</taxon>
        <taxon>Actinomycetota</taxon>
        <taxon>Actinomycetes</taxon>
        <taxon>Kitasatosporales</taxon>
        <taxon>Streptomycetaceae</taxon>
        <taxon>Streptomyces</taxon>
    </lineage>
</organism>
<sequence>MRPIARRAGIAISGALLTLGAVAVPSFGVANPSGTGQPSVECEDSRPGNASGARGSAFNEDGIAGTRYAGEQPQNSRNSHSVSQYDVACFQVSQR</sequence>
<protein>
    <submittedName>
        <fullName evidence="3">Adenylate cyclase</fullName>
    </submittedName>
</protein>
<evidence type="ECO:0000313" key="4">
    <source>
        <dbReference type="Proteomes" id="UP000308697"/>
    </source>
</evidence>